<dbReference type="AlphaFoldDB" id="A0A9D4G084"/>
<feature type="region of interest" description="Disordered" evidence="1">
    <location>
        <begin position="1"/>
        <end position="37"/>
    </location>
</feature>
<accession>A0A9D4G084</accession>
<dbReference type="Proteomes" id="UP000828390">
    <property type="component" value="Unassembled WGS sequence"/>
</dbReference>
<reference evidence="2" key="1">
    <citation type="journal article" date="2019" name="bioRxiv">
        <title>The Genome of the Zebra Mussel, Dreissena polymorpha: A Resource for Invasive Species Research.</title>
        <authorList>
            <person name="McCartney M.A."/>
            <person name="Auch B."/>
            <person name="Kono T."/>
            <person name="Mallez S."/>
            <person name="Zhang Y."/>
            <person name="Obille A."/>
            <person name="Becker A."/>
            <person name="Abrahante J.E."/>
            <person name="Garbe J."/>
            <person name="Badalamenti J.P."/>
            <person name="Herman A."/>
            <person name="Mangelson H."/>
            <person name="Liachko I."/>
            <person name="Sullivan S."/>
            <person name="Sone E.D."/>
            <person name="Koren S."/>
            <person name="Silverstein K.A.T."/>
            <person name="Beckman K.B."/>
            <person name="Gohl D.M."/>
        </authorList>
    </citation>
    <scope>NUCLEOTIDE SEQUENCE</scope>
    <source>
        <strain evidence="2">Duluth1</strain>
        <tissue evidence="2">Whole animal</tissue>
    </source>
</reference>
<feature type="compositionally biased region" description="Basic and acidic residues" evidence="1">
    <location>
        <begin position="10"/>
        <end position="22"/>
    </location>
</feature>
<keyword evidence="3" id="KW-1185">Reference proteome</keyword>
<evidence type="ECO:0000313" key="2">
    <source>
        <dbReference type="EMBL" id="KAH3806190.1"/>
    </source>
</evidence>
<name>A0A9D4G084_DREPO</name>
<protein>
    <submittedName>
        <fullName evidence="2">Uncharacterized protein</fullName>
    </submittedName>
</protein>
<organism evidence="2 3">
    <name type="scientific">Dreissena polymorpha</name>
    <name type="common">Zebra mussel</name>
    <name type="synonym">Mytilus polymorpha</name>
    <dbReference type="NCBI Taxonomy" id="45954"/>
    <lineage>
        <taxon>Eukaryota</taxon>
        <taxon>Metazoa</taxon>
        <taxon>Spiralia</taxon>
        <taxon>Lophotrochozoa</taxon>
        <taxon>Mollusca</taxon>
        <taxon>Bivalvia</taxon>
        <taxon>Autobranchia</taxon>
        <taxon>Heteroconchia</taxon>
        <taxon>Euheterodonta</taxon>
        <taxon>Imparidentia</taxon>
        <taxon>Neoheterodontei</taxon>
        <taxon>Myida</taxon>
        <taxon>Dreissenoidea</taxon>
        <taxon>Dreissenidae</taxon>
        <taxon>Dreissena</taxon>
    </lineage>
</organism>
<evidence type="ECO:0000313" key="3">
    <source>
        <dbReference type="Proteomes" id="UP000828390"/>
    </source>
</evidence>
<comment type="caution">
    <text evidence="2">The sequence shown here is derived from an EMBL/GenBank/DDBJ whole genome shotgun (WGS) entry which is preliminary data.</text>
</comment>
<dbReference type="EMBL" id="JAIWYP010000006">
    <property type="protein sequence ID" value="KAH3806190.1"/>
    <property type="molecule type" value="Genomic_DNA"/>
</dbReference>
<sequence length="78" mass="8461">MTVRQIAAISERERGGFGDKGRPGHASNEGRIGHRQGHLYQGGPDILDAAIGPRVRRVSSVPGWARRIGRHQRAKGLA</sequence>
<evidence type="ECO:0000256" key="1">
    <source>
        <dbReference type="SAM" id="MobiDB-lite"/>
    </source>
</evidence>
<reference evidence="2" key="2">
    <citation type="submission" date="2020-11" db="EMBL/GenBank/DDBJ databases">
        <authorList>
            <person name="McCartney M.A."/>
            <person name="Auch B."/>
            <person name="Kono T."/>
            <person name="Mallez S."/>
            <person name="Becker A."/>
            <person name="Gohl D.M."/>
            <person name="Silverstein K.A.T."/>
            <person name="Koren S."/>
            <person name="Bechman K.B."/>
            <person name="Herman A."/>
            <person name="Abrahante J.E."/>
            <person name="Garbe J."/>
        </authorList>
    </citation>
    <scope>NUCLEOTIDE SEQUENCE</scope>
    <source>
        <strain evidence="2">Duluth1</strain>
        <tissue evidence="2">Whole animal</tissue>
    </source>
</reference>
<gene>
    <name evidence="2" type="ORF">DPMN_134507</name>
</gene>
<proteinExistence type="predicted"/>